<keyword evidence="2" id="KW-0560">Oxidoreductase</keyword>
<dbReference type="PRINTS" id="PR00081">
    <property type="entry name" value="GDHRDH"/>
</dbReference>
<sequence length="256" mass="27307">MGVTRTVLVTGGSRRIGAAIVRVLAGAGHRVVIHHHQPRDDDAAALAFELDPHGERIATVAGDLADPVAIFRAAREAMHGTIDGLVNCASVFEFDRPPDFDPALLANLMTTNLSAPVALACELAKQDGLDDGAVVNLLDQKVANLNPDFFSYTCTKIALEGATTMLAQSLAPRVRVNAVSPGLTLPSGDQTEAEFKAVASENLLRRPVPIEEIARTVEYLLITSGITGHNVFVDNGQRFLKRDGDVMFSTSGRRDG</sequence>
<proteinExistence type="inferred from homology"/>
<reference evidence="4 5" key="1">
    <citation type="submission" date="2019-07" db="EMBL/GenBank/DDBJ databases">
        <title>Full genome sequence of Sphingomonas sp. 4R-6-7(HKS19).</title>
        <authorList>
            <person name="Im W.-T."/>
        </authorList>
    </citation>
    <scope>NUCLEOTIDE SEQUENCE [LARGE SCALE GENOMIC DNA]</scope>
    <source>
        <strain evidence="4 5">HKS19</strain>
    </source>
</reference>
<dbReference type="RefSeq" id="WP_146574284.1">
    <property type="nucleotide sequence ID" value="NZ_CP042306.1"/>
</dbReference>
<organism evidence="4 5">
    <name type="scientific">Sphingomonas panacisoli</name>
    <dbReference type="NCBI Taxonomy" id="1813879"/>
    <lineage>
        <taxon>Bacteria</taxon>
        <taxon>Pseudomonadati</taxon>
        <taxon>Pseudomonadota</taxon>
        <taxon>Alphaproteobacteria</taxon>
        <taxon>Sphingomonadales</taxon>
        <taxon>Sphingomonadaceae</taxon>
        <taxon>Sphingomonas</taxon>
    </lineage>
</organism>
<dbReference type="Gene3D" id="3.40.50.720">
    <property type="entry name" value="NAD(P)-binding Rossmann-like Domain"/>
    <property type="match status" value="1"/>
</dbReference>
<dbReference type="SMART" id="SM00822">
    <property type="entry name" value="PKS_KR"/>
    <property type="match status" value="1"/>
</dbReference>
<keyword evidence="5" id="KW-1185">Reference proteome</keyword>
<evidence type="ECO:0000256" key="1">
    <source>
        <dbReference type="ARBA" id="ARBA00006484"/>
    </source>
</evidence>
<protein>
    <submittedName>
        <fullName evidence="4">SDR family oxidoreductase</fullName>
    </submittedName>
</protein>
<dbReference type="PANTHER" id="PTHR43639:SF1">
    <property type="entry name" value="SHORT-CHAIN DEHYDROGENASE_REDUCTASE FAMILY PROTEIN"/>
    <property type="match status" value="1"/>
</dbReference>
<dbReference type="PANTHER" id="PTHR43639">
    <property type="entry name" value="OXIDOREDUCTASE, SHORT-CHAIN DEHYDROGENASE/REDUCTASE FAMILY (AFU_ORTHOLOGUE AFUA_5G02870)"/>
    <property type="match status" value="1"/>
</dbReference>
<evidence type="ECO:0000256" key="2">
    <source>
        <dbReference type="ARBA" id="ARBA00023002"/>
    </source>
</evidence>
<evidence type="ECO:0000313" key="5">
    <source>
        <dbReference type="Proteomes" id="UP000315673"/>
    </source>
</evidence>
<evidence type="ECO:0000259" key="3">
    <source>
        <dbReference type="SMART" id="SM00822"/>
    </source>
</evidence>
<dbReference type="Proteomes" id="UP000315673">
    <property type="component" value="Chromosome"/>
</dbReference>
<dbReference type="InterPro" id="IPR036291">
    <property type="entry name" value="NAD(P)-bd_dom_sf"/>
</dbReference>
<dbReference type="InterPro" id="IPR002347">
    <property type="entry name" value="SDR_fam"/>
</dbReference>
<dbReference type="PRINTS" id="PR00080">
    <property type="entry name" value="SDRFAMILY"/>
</dbReference>
<evidence type="ECO:0000313" key="4">
    <source>
        <dbReference type="EMBL" id="QDZ09099.1"/>
    </source>
</evidence>
<dbReference type="InterPro" id="IPR057326">
    <property type="entry name" value="KR_dom"/>
</dbReference>
<dbReference type="AlphaFoldDB" id="A0A5B8LM74"/>
<accession>A0A5B8LM74</accession>
<dbReference type="EMBL" id="CP042306">
    <property type="protein sequence ID" value="QDZ09099.1"/>
    <property type="molecule type" value="Genomic_DNA"/>
</dbReference>
<dbReference type="SUPFAM" id="SSF51735">
    <property type="entry name" value="NAD(P)-binding Rossmann-fold domains"/>
    <property type="match status" value="1"/>
</dbReference>
<name>A0A5B8LM74_9SPHN</name>
<gene>
    <name evidence="4" type="ORF">FPZ24_07675</name>
</gene>
<feature type="domain" description="Ketoreductase" evidence="3">
    <location>
        <begin position="5"/>
        <end position="189"/>
    </location>
</feature>
<dbReference type="KEGG" id="spai:FPZ24_07675"/>
<dbReference type="Pfam" id="PF13561">
    <property type="entry name" value="adh_short_C2"/>
    <property type="match status" value="1"/>
</dbReference>
<dbReference type="OrthoDB" id="9786360at2"/>
<comment type="similarity">
    <text evidence="1">Belongs to the short-chain dehydrogenases/reductases (SDR) family.</text>
</comment>
<dbReference type="GO" id="GO:0016491">
    <property type="term" value="F:oxidoreductase activity"/>
    <property type="evidence" value="ECO:0007669"/>
    <property type="project" value="UniProtKB-KW"/>
</dbReference>